<proteinExistence type="predicted"/>
<keyword evidence="3" id="KW-1185">Reference proteome</keyword>
<feature type="chain" id="PRO_5015647868" evidence="1">
    <location>
        <begin position="23"/>
        <end position="249"/>
    </location>
</feature>
<evidence type="ECO:0000313" key="3">
    <source>
        <dbReference type="Proteomes" id="UP000239156"/>
    </source>
</evidence>
<dbReference type="AlphaFoldDB" id="A0A2S4VAE5"/>
<comment type="caution">
    <text evidence="2">The sequence shown here is derived from an EMBL/GenBank/DDBJ whole genome shotgun (WGS) entry which is preliminary data.</text>
</comment>
<evidence type="ECO:0000313" key="2">
    <source>
        <dbReference type="EMBL" id="POW06474.1"/>
    </source>
</evidence>
<reference evidence="2" key="1">
    <citation type="submission" date="2017-12" db="EMBL/GenBank/DDBJ databases">
        <title>Gene loss provides genomic basis for host adaptation in cereal stripe rust fungi.</title>
        <authorList>
            <person name="Xia C."/>
        </authorList>
    </citation>
    <scope>NUCLEOTIDE SEQUENCE [LARGE SCALE GENOMIC DNA]</scope>
    <source>
        <strain evidence="2">93-210</strain>
    </source>
</reference>
<organism evidence="2 3">
    <name type="scientific">Puccinia striiformis</name>
    <dbReference type="NCBI Taxonomy" id="27350"/>
    <lineage>
        <taxon>Eukaryota</taxon>
        <taxon>Fungi</taxon>
        <taxon>Dikarya</taxon>
        <taxon>Basidiomycota</taxon>
        <taxon>Pucciniomycotina</taxon>
        <taxon>Pucciniomycetes</taxon>
        <taxon>Pucciniales</taxon>
        <taxon>Pucciniaceae</taxon>
        <taxon>Puccinia</taxon>
    </lineage>
</organism>
<feature type="signal peptide" evidence="1">
    <location>
        <begin position="1"/>
        <end position="22"/>
    </location>
</feature>
<dbReference type="VEuPathDB" id="FungiDB:PSTT_08960"/>
<name>A0A2S4VAE5_9BASI</name>
<dbReference type="VEuPathDB" id="FungiDB:PSHT_04406"/>
<dbReference type="Proteomes" id="UP000239156">
    <property type="component" value="Unassembled WGS sequence"/>
</dbReference>
<dbReference type="EMBL" id="PKSL01000086">
    <property type="protein sequence ID" value="POW06474.1"/>
    <property type="molecule type" value="Genomic_DNA"/>
</dbReference>
<gene>
    <name evidence="2" type="ORF">PSTT_08960</name>
</gene>
<keyword evidence="1" id="KW-0732">Signal</keyword>
<protein>
    <submittedName>
        <fullName evidence="2">Uncharacterized protein</fullName>
    </submittedName>
</protein>
<sequence length="249" mass="28508">MQFPGALSLMTLLVSFAIHTRAVYPPPNDYLMSDHVDWTNGYLSVYSANGKDAFRYGRDKNQPNSGTNRHRLMDGSGNQLFEVYSVSHIAQFPGRMNDREPLSETRSTRCLSSDHPLQANEGCLYDWEYNSMFRASEDQLARRRYKRQSRGFSASIWYFNFLDSSGNRQYYKFNKNQTNKGGRIYKTVRGKDDQLEGLLRGASTPPRLEGNPRNVDVFTLSINDGAPLPEMVMLMALVLIKSNDCWNDN</sequence>
<evidence type="ECO:0000256" key="1">
    <source>
        <dbReference type="SAM" id="SignalP"/>
    </source>
</evidence>
<accession>A0A2S4VAE5</accession>